<sequence length="164" mass="17701">MDRLKLYWHLLGSLGLVQFKAGRASIAPRGRDFLEQGGAPFEVFRDMLGQFIFISTLTGSEPGLYEDWHFEMASFMVLCASQTPPAPEVLVSALESPDAASLDLFILAKNVASWAAEGLVTVGEHVEVPPAFRLDLAEILRGDFDIVSTGPGAGLNVDELLHGG</sequence>
<keyword evidence="2" id="KW-1185">Reference proteome</keyword>
<accession>A0A0M5LY69</accession>
<gene>
    <name evidence="1" type="ORF">AOC05_17545</name>
</gene>
<proteinExistence type="predicted"/>
<protein>
    <submittedName>
        <fullName evidence="1">Uncharacterized protein</fullName>
    </submittedName>
</protein>
<reference evidence="2" key="1">
    <citation type="submission" date="2015-09" db="EMBL/GenBank/DDBJ databases">
        <title>Complete genome of Arthrobacter alpinus strain R3.8.</title>
        <authorList>
            <person name="See-Too W.S."/>
            <person name="Chan K.G."/>
        </authorList>
    </citation>
    <scope>NUCLEOTIDE SEQUENCE [LARGE SCALE GENOMIC DNA]</scope>
    <source>
        <strain evidence="2">R3.8</strain>
    </source>
</reference>
<dbReference type="EMBL" id="CP012677">
    <property type="protein sequence ID" value="ALE93712.1"/>
    <property type="molecule type" value="Genomic_DNA"/>
</dbReference>
<dbReference type="AlphaFoldDB" id="A0A0M5LY69"/>
<organism evidence="1 2">
    <name type="scientific">Arthrobacter alpinus</name>
    <dbReference type="NCBI Taxonomy" id="656366"/>
    <lineage>
        <taxon>Bacteria</taxon>
        <taxon>Bacillati</taxon>
        <taxon>Actinomycetota</taxon>
        <taxon>Actinomycetes</taxon>
        <taxon>Micrococcales</taxon>
        <taxon>Micrococcaceae</taxon>
        <taxon>Arthrobacter</taxon>
    </lineage>
</organism>
<dbReference type="KEGG" id="aaq:AOC05_17545"/>
<dbReference type="Proteomes" id="UP000062833">
    <property type="component" value="Chromosome"/>
</dbReference>
<evidence type="ECO:0000313" key="1">
    <source>
        <dbReference type="EMBL" id="ALE93712.1"/>
    </source>
</evidence>
<name>A0A0M5LY69_9MICC</name>
<evidence type="ECO:0000313" key="2">
    <source>
        <dbReference type="Proteomes" id="UP000062833"/>
    </source>
</evidence>
<dbReference type="PATRIC" id="fig|656366.3.peg.3776"/>